<dbReference type="AlphaFoldDB" id="A0A2I0K7G5"/>
<evidence type="ECO:0000256" key="1">
    <source>
        <dbReference type="SAM" id="MobiDB-lite"/>
    </source>
</evidence>
<feature type="region of interest" description="Disordered" evidence="1">
    <location>
        <begin position="49"/>
        <end position="83"/>
    </location>
</feature>
<proteinExistence type="predicted"/>
<gene>
    <name evidence="2" type="ORF">CRG98_015499</name>
</gene>
<name>A0A2I0K7G5_PUNGR</name>
<accession>A0A2I0K7G5</accession>
<dbReference type="Proteomes" id="UP000233551">
    <property type="component" value="Unassembled WGS sequence"/>
</dbReference>
<feature type="region of interest" description="Disordered" evidence="1">
    <location>
        <begin position="1"/>
        <end position="30"/>
    </location>
</feature>
<sequence>MARGSQEGLSATSLGVRPRGSFGLPEPTREKREKWRWCTVERLSARDHLVTRESEGHEEPLGRDGTTRHSREVVEMSRKPEKP</sequence>
<protein>
    <submittedName>
        <fullName evidence="2">Uncharacterized protein</fullName>
    </submittedName>
</protein>
<organism evidence="2 3">
    <name type="scientific">Punica granatum</name>
    <name type="common">Pomegranate</name>
    <dbReference type="NCBI Taxonomy" id="22663"/>
    <lineage>
        <taxon>Eukaryota</taxon>
        <taxon>Viridiplantae</taxon>
        <taxon>Streptophyta</taxon>
        <taxon>Embryophyta</taxon>
        <taxon>Tracheophyta</taxon>
        <taxon>Spermatophyta</taxon>
        <taxon>Magnoliopsida</taxon>
        <taxon>eudicotyledons</taxon>
        <taxon>Gunneridae</taxon>
        <taxon>Pentapetalae</taxon>
        <taxon>rosids</taxon>
        <taxon>malvids</taxon>
        <taxon>Myrtales</taxon>
        <taxon>Lythraceae</taxon>
        <taxon>Punica</taxon>
    </lineage>
</organism>
<keyword evidence="3" id="KW-1185">Reference proteome</keyword>
<reference evidence="2 3" key="1">
    <citation type="submission" date="2017-11" db="EMBL/GenBank/DDBJ databases">
        <title>De-novo sequencing of pomegranate (Punica granatum L.) genome.</title>
        <authorList>
            <person name="Akparov Z."/>
            <person name="Amiraslanov A."/>
            <person name="Hajiyeva S."/>
            <person name="Abbasov M."/>
            <person name="Kaur K."/>
            <person name="Hamwieh A."/>
            <person name="Solovyev V."/>
            <person name="Salamov A."/>
            <person name="Braich B."/>
            <person name="Kosarev P."/>
            <person name="Mahmoud A."/>
            <person name="Hajiyev E."/>
            <person name="Babayeva S."/>
            <person name="Izzatullayeva V."/>
            <person name="Mammadov A."/>
            <person name="Mammadov A."/>
            <person name="Sharifova S."/>
            <person name="Ojaghi J."/>
            <person name="Eynullazada K."/>
            <person name="Bayramov B."/>
            <person name="Abdulazimova A."/>
            <person name="Shahmuradov I."/>
        </authorList>
    </citation>
    <scope>NUCLEOTIDE SEQUENCE [LARGE SCALE GENOMIC DNA]</scope>
    <source>
        <strain evidence="3">cv. AG2017</strain>
        <tissue evidence="2">Leaf</tissue>
    </source>
</reference>
<comment type="caution">
    <text evidence="2">The sequence shown here is derived from an EMBL/GenBank/DDBJ whole genome shotgun (WGS) entry which is preliminary data.</text>
</comment>
<dbReference type="EMBL" id="PGOL01000851">
    <property type="protein sequence ID" value="PKI64110.1"/>
    <property type="molecule type" value="Genomic_DNA"/>
</dbReference>
<evidence type="ECO:0000313" key="3">
    <source>
        <dbReference type="Proteomes" id="UP000233551"/>
    </source>
</evidence>
<evidence type="ECO:0000313" key="2">
    <source>
        <dbReference type="EMBL" id="PKI64110.1"/>
    </source>
</evidence>